<evidence type="ECO:0000313" key="2">
    <source>
        <dbReference type="Proteomes" id="UP000235145"/>
    </source>
</evidence>
<comment type="caution">
    <text evidence="1">The sequence shown here is derived from an EMBL/GenBank/DDBJ whole genome shotgun (WGS) entry which is preliminary data.</text>
</comment>
<dbReference type="EMBL" id="NBSK02000004">
    <property type="protein sequence ID" value="KAJ0208687.1"/>
    <property type="molecule type" value="Genomic_DNA"/>
</dbReference>
<evidence type="ECO:0000313" key="1">
    <source>
        <dbReference type="EMBL" id="KAJ0208687.1"/>
    </source>
</evidence>
<keyword evidence="2" id="KW-1185">Reference proteome</keyword>
<proteinExistence type="predicted"/>
<accession>A0A9R1VK07</accession>
<sequence length="179" mass="20241">MEIKNSLLVEAPVVVINTLEGIRRQFLWGACENKNKINFGGMGSESGELGVGTIQANNISLIVKWWCRFKVNAGDKTLFWRDTWVNDNTLKEAFPNEILGYSLGAMFLNLILIRSMRFSNMLQIGGIVLKRETHTFVYVMELSGGHGGQETTSYSKRYVYLPNQSGTQHSIYDDYMGKT</sequence>
<reference evidence="1 2" key="1">
    <citation type="journal article" date="2017" name="Nat. Commun.">
        <title>Genome assembly with in vitro proximity ligation data and whole-genome triplication in lettuce.</title>
        <authorList>
            <person name="Reyes-Chin-Wo S."/>
            <person name="Wang Z."/>
            <person name="Yang X."/>
            <person name="Kozik A."/>
            <person name="Arikit S."/>
            <person name="Song C."/>
            <person name="Xia L."/>
            <person name="Froenicke L."/>
            <person name="Lavelle D.O."/>
            <person name="Truco M.J."/>
            <person name="Xia R."/>
            <person name="Zhu S."/>
            <person name="Xu C."/>
            <person name="Xu H."/>
            <person name="Xu X."/>
            <person name="Cox K."/>
            <person name="Korf I."/>
            <person name="Meyers B.C."/>
            <person name="Michelmore R.W."/>
        </authorList>
    </citation>
    <scope>NUCLEOTIDE SEQUENCE [LARGE SCALE GENOMIC DNA]</scope>
    <source>
        <strain evidence="2">cv. Salinas</strain>
        <tissue evidence="1">Seedlings</tissue>
    </source>
</reference>
<gene>
    <name evidence="1" type="ORF">LSAT_V11C400188620</name>
</gene>
<protein>
    <recommendedName>
        <fullName evidence="3">Reverse transcriptase zinc-binding domain-containing protein</fullName>
    </recommendedName>
</protein>
<evidence type="ECO:0008006" key="3">
    <source>
        <dbReference type="Google" id="ProtNLM"/>
    </source>
</evidence>
<dbReference type="Proteomes" id="UP000235145">
    <property type="component" value="Unassembled WGS sequence"/>
</dbReference>
<organism evidence="1 2">
    <name type="scientific">Lactuca sativa</name>
    <name type="common">Garden lettuce</name>
    <dbReference type="NCBI Taxonomy" id="4236"/>
    <lineage>
        <taxon>Eukaryota</taxon>
        <taxon>Viridiplantae</taxon>
        <taxon>Streptophyta</taxon>
        <taxon>Embryophyta</taxon>
        <taxon>Tracheophyta</taxon>
        <taxon>Spermatophyta</taxon>
        <taxon>Magnoliopsida</taxon>
        <taxon>eudicotyledons</taxon>
        <taxon>Gunneridae</taxon>
        <taxon>Pentapetalae</taxon>
        <taxon>asterids</taxon>
        <taxon>campanulids</taxon>
        <taxon>Asterales</taxon>
        <taxon>Asteraceae</taxon>
        <taxon>Cichorioideae</taxon>
        <taxon>Cichorieae</taxon>
        <taxon>Lactucinae</taxon>
        <taxon>Lactuca</taxon>
    </lineage>
</organism>
<name>A0A9R1VK07_LACSA</name>
<dbReference type="AlphaFoldDB" id="A0A9R1VK07"/>